<comment type="similarity">
    <text evidence="1">Belongs to the SufE family.</text>
</comment>
<dbReference type="PANTHER" id="PTHR43597:SF5">
    <property type="entry name" value="SUFE-LIKE PROTEIN 2, CHLOROPLASTIC"/>
    <property type="match status" value="1"/>
</dbReference>
<sequence length="139" mass="15319">METAAETQQRLVADFAEFSDDPFSLYEYLLGFSAELPVMPDGERELAALVEGCQSRVWLRVIRGHTGRLTIALDSDTLIVRGVLNAIVQIYSNRSDEDILSTDFTFLEQTGLADLFSAERQSGIKAVMAAIRSAVSRAT</sequence>
<dbReference type="InterPro" id="IPR003808">
    <property type="entry name" value="Fe-S_metab-assoc_dom"/>
</dbReference>
<name>A0ABM7WHH4_9ACTN</name>
<dbReference type="SUPFAM" id="SSF82649">
    <property type="entry name" value="SufE/NifU"/>
    <property type="match status" value="1"/>
</dbReference>
<proteinExistence type="inferred from homology"/>
<dbReference type="Proteomes" id="UP001320544">
    <property type="component" value="Chromosome"/>
</dbReference>
<dbReference type="Gene3D" id="3.90.1010.10">
    <property type="match status" value="1"/>
</dbReference>
<dbReference type="EMBL" id="AP025564">
    <property type="protein sequence ID" value="BDE95712.1"/>
    <property type="molecule type" value="Genomic_DNA"/>
</dbReference>
<evidence type="ECO:0000259" key="2">
    <source>
        <dbReference type="Pfam" id="PF02657"/>
    </source>
</evidence>
<reference evidence="3 4" key="1">
    <citation type="submission" date="2022-01" db="EMBL/GenBank/DDBJ databases">
        <title>Novel bile acid biosynthetic pathways are enriched in the microbiome of centenarians.</title>
        <authorList>
            <person name="Sato Y."/>
            <person name="Atarashi K."/>
            <person name="Plichta R.D."/>
            <person name="Arai Y."/>
            <person name="Sasajima S."/>
            <person name="Kearney M.S."/>
            <person name="Suda W."/>
            <person name="Takeshita K."/>
            <person name="Sasaki T."/>
            <person name="Okamoto S."/>
            <person name="Skelly N.A."/>
            <person name="Okamura Y."/>
            <person name="Vlamakis H."/>
            <person name="Li Y."/>
            <person name="Tanoue T."/>
            <person name="Takei H."/>
            <person name="Nittono H."/>
            <person name="Narushima S."/>
            <person name="Irie J."/>
            <person name="Itoh H."/>
            <person name="Moriya K."/>
            <person name="Sugiura Y."/>
            <person name="Suematsu M."/>
            <person name="Moritoki N."/>
            <person name="Shibata S."/>
            <person name="Littman R.D."/>
            <person name="Fischbach A.M."/>
            <person name="Uwamino Y."/>
            <person name="Inoue T."/>
            <person name="Honda A."/>
            <person name="Hattori M."/>
            <person name="Murai T."/>
            <person name="Xavier J.R."/>
            <person name="Hirose N."/>
            <person name="Honda K."/>
        </authorList>
    </citation>
    <scope>NUCLEOTIDE SEQUENCE [LARGE SCALE GENOMIC DNA]</scope>
    <source>
        <strain evidence="3 4">CE91-St30</strain>
    </source>
</reference>
<evidence type="ECO:0000313" key="4">
    <source>
        <dbReference type="Proteomes" id="UP001320544"/>
    </source>
</evidence>
<gene>
    <name evidence="3" type="primary">sufE_1</name>
    <name evidence="3" type="ORF">CE91St30_10450</name>
</gene>
<protein>
    <submittedName>
        <fullName evidence="3">Fe-S metabolism protein SufE</fullName>
    </submittedName>
</protein>
<dbReference type="Pfam" id="PF02657">
    <property type="entry name" value="SufE"/>
    <property type="match status" value="1"/>
</dbReference>
<feature type="domain" description="Fe-S metabolism associated" evidence="2">
    <location>
        <begin position="15"/>
        <end position="133"/>
    </location>
</feature>
<evidence type="ECO:0000256" key="1">
    <source>
        <dbReference type="ARBA" id="ARBA00010282"/>
    </source>
</evidence>
<keyword evidence="4" id="KW-1185">Reference proteome</keyword>
<evidence type="ECO:0000313" key="3">
    <source>
        <dbReference type="EMBL" id="BDE95712.1"/>
    </source>
</evidence>
<accession>A0ABM7WHH4</accession>
<dbReference type="RefSeq" id="WP_102378703.1">
    <property type="nucleotide sequence ID" value="NZ_AP025564.1"/>
</dbReference>
<organism evidence="3 4">
    <name type="scientific">Raoultibacter timonensis</name>
    <dbReference type="NCBI Taxonomy" id="1907662"/>
    <lineage>
        <taxon>Bacteria</taxon>
        <taxon>Bacillati</taxon>
        <taxon>Actinomycetota</taxon>
        <taxon>Coriobacteriia</taxon>
        <taxon>Eggerthellales</taxon>
        <taxon>Eggerthellaceae</taxon>
        <taxon>Raoultibacter</taxon>
    </lineage>
</organism>
<dbReference type="PANTHER" id="PTHR43597">
    <property type="entry name" value="SULFUR ACCEPTOR PROTEIN CSDE"/>
    <property type="match status" value="1"/>
</dbReference>